<proteinExistence type="predicted"/>
<dbReference type="EMBL" id="DVOL01000004">
    <property type="protein sequence ID" value="HIV10115.1"/>
    <property type="molecule type" value="Genomic_DNA"/>
</dbReference>
<dbReference type="Proteomes" id="UP000823960">
    <property type="component" value="Unassembled WGS sequence"/>
</dbReference>
<reference evidence="2" key="2">
    <citation type="journal article" date="2021" name="PeerJ">
        <title>Extensive microbial diversity within the chicken gut microbiome revealed by metagenomics and culture.</title>
        <authorList>
            <person name="Gilroy R."/>
            <person name="Ravi A."/>
            <person name="Getino M."/>
            <person name="Pursley I."/>
            <person name="Horton D.L."/>
            <person name="Alikhan N.F."/>
            <person name="Baker D."/>
            <person name="Gharbi K."/>
            <person name="Hall N."/>
            <person name="Watson M."/>
            <person name="Adriaenssens E.M."/>
            <person name="Foster-Nyarko E."/>
            <person name="Jarju S."/>
            <person name="Secka A."/>
            <person name="Antonio M."/>
            <person name="Oren A."/>
            <person name="Chaudhuri R.R."/>
            <person name="La Ragione R."/>
            <person name="Hildebrand F."/>
            <person name="Pallen M.J."/>
        </authorList>
    </citation>
    <scope>NUCLEOTIDE SEQUENCE</scope>
    <source>
        <strain evidence="2">1370</strain>
    </source>
</reference>
<comment type="caution">
    <text evidence="2">The sequence shown here is derived from an EMBL/GenBank/DDBJ whole genome shotgun (WGS) entry which is preliminary data.</text>
</comment>
<organism evidence="2 3">
    <name type="scientific">Candidatus Faeciplasma avium</name>
    <dbReference type="NCBI Taxonomy" id="2840798"/>
    <lineage>
        <taxon>Bacteria</taxon>
        <taxon>Bacillati</taxon>
        <taxon>Bacillota</taxon>
        <taxon>Clostridia</taxon>
        <taxon>Eubacteriales</taxon>
        <taxon>Oscillospiraceae</taxon>
        <taxon>Oscillospiraceae incertae sedis</taxon>
        <taxon>Candidatus Faeciplasma</taxon>
    </lineage>
</organism>
<dbReference type="Pfam" id="PF11823">
    <property type="entry name" value="Se_S_carrier"/>
    <property type="match status" value="1"/>
</dbReference>
<reference evidence="2" key="1">
    <citation type="submission" date="2020-10" db="EMBL/GenBank/DDBJ databases">
        <authorList>
            <person name="Gilroy R."/>
        </authorList>
    </citation>
    <scope>NUCLEOTIDE SEQUENCE</scope>
    <source>
        <strain evidence="2">1370</strain>
    </source>
</reference>
<evidence type="ECO:0000313" key="3">
    <source>
        <dbReference type="Proteomes" id="UP000823960"/>
    </source>
</evidence>
<sequence length="73" mass="8141">MTYTLIAVSSITYAMKAKRLLNNLGYYCEIEKTPKGLSSGCGYSIRVRENSSYICELLAKSSIECKGMMSVNR</sequence>
<gene>
    <name evidence="2" type="ORF">IAD28_00240</name>
</gene>
<feature type="domain" description="Putative Se/S carrier protein-like" evidence="1">
    <location>
        <begin position="4"/>
        <end position="68"/>
    </location>
</feature>
<dbReference type="AlphaFoldDB" id="A0A9D1NQ87"/>
<name>A0A9D1NQ87_9FIRM</name>
<protein>
    <submittedName>
        <fullName evidence="2">DUF3343 domain-containing protein</fullName>
    </submittedName>
</protein>
<evidence type="ECO:0000313" key="2">
    <source>
        <dbReference type="EMBL" id="HIV10115.1"/>
    </source>
</evidence>
<accession>A0A9D1NQ87</accession>
<evidence type="ECO:0000259" key="1">
    <source>
        <dbReference type="Pfam" id="PF11823"/>
    </source>
</evidence>
<dbReference type="InterPro" id="IPR021778">
    <property type="entry name" value="Se/S_carrier-like"/>
</dbReference>